<feature type="region of interest" description="Disordered" evidence="1">
    <location>
        <begin position="23"/>
        <end position="50"/>
    </location>
</feature>
<evidence type="ECO:0000313" key="3">
    <source>
        <dbReference type="Proteomes" id="UP000053660"/>
    </source>
</evidence>
<evidence type="ECO:0000256" key="1">
    <source>
        <dbReference type="SAM" id="MobiDB-lite"/>
    </source>
</evidence>
<dbReference type="PANTHER" id="PTHR46068:SF1">
    <property type="entry name" value="TRANSPOSASE IS30-LIKE HTH DOMAIN-CONTAINING PROTEIN"/>
    <property type="match status" value="1"/>
</dbReference>
<name>A0A0B1TC77_OESDE</name>
<dbReference type="PANTHER" id="PTHR46068">
    <property type="entry name" value="PROTEIN CBG27172"/>
    <property type="match status" value="1"/>
</dbReference>
<dbReference type="EMBL" id="KN550159">
    <property type="protein sequence ID" value="KHJ94894.1"/>
    <property type="molecule type" value="Genomic_DNA"/>
</dbReference>
<dbReference type="Proteomes" id="UP000053660">
    <property type="component" value="Unassembled WGS sequence"/>
</dbReference>
<dbReference type="InterPro" id="IPR036397">
    <property type="entry name" value="RNaseH_sf"/>
</dbReference>
<accession>A0A0B1TC77</accession>
<protein>
    <submittedName>
        <fullName evidence="2">Uncharacterized protein</fullName>
    </submittedName>
</protein>
<dbReference type="OrthoDB" id="7951431at2759"/>
<sequence length="122" mass="14152">MDISERSMTRIVKERLNKKAYKQGKAQFLSDASKARRKDRSKNTEQFINKENDRLYASSKPNVTVKRSGYPKTLTVFADITADTKTSLIFVPQNIKINGINYLDMLRDKVLPWARKHFGNKQ</sequence>
<proteinExistence type="predicted"/>
<organism evidence="2 3">
    <name type="scientific">Oesophagostomum dentatum</name>
    <name type="common">Nodular worm</name>
    <dbReference type="NCBI Taxonomy" id="61180"/>
    <lineage>
        <taxon>Eukaryota</taxon>
        <taxon>Metazoa</taxon>
        <taxon>Ecdysozoa</taxon>
        <taxon>Nematoda</taxon>
        <taxon>Chromadorea</taxon>
        <taxon>Rhabditida</taxon>
        <taxon>Rhabditina</taxon>
        <taxon>Rhabditomorpha</taxon>
        <taxon>Strongyloidea</taxon>
        <taxon>Strongylidae</taxon>
        <taxon>Oesophagostomum</taxon>
    </lineage>
</organism>
<dbReference type="AlphaFoldDB" id="A0A0B1TC77"/>
<dbReference type="GO" id="GO:0003676">
    <property type="term" value="F:nucleic acid binding"/>
    <property type="evidence" value="ECO:0007669"/>
    <property type="project" value="InterPro"/>
</dbReference>
<reference evidence="2 3" key="1">
    <citation type="submission" date="2014-03" db="EMBL/GenBank/DDBJ databases">
        <title>Draft genome of the hookworm Oesophagostomum dentatum.</title>
        <authorList>
            <person name="Mitreva M."/>
        </authorList>
    </citation>
    <scope>NUCLEOTIDE SEQUENCE [LARGE SCALE GENOMIC DNA]</scope>
    <source>
        <strain evidence="2 3">OD-Hann</strain>
    </source>
</reference>
<dbReference type="Gene3D" id="3.30.420.10">
    <property type="entry name" value="Ribonuclease H-like superfamily/Ribonuclease H"/>
    <property type="match status" value="1"/>
</dbReference>
<gene>
    <name evidence="2" type="ORF">OESDEN_05172</name>
</gene>
<evidence type="ECO:0000313" key="2">
    <source>
        <dbReference type="EMBL" id="KHJ94894.1"/>
    </source>
</evidence>
<keyword evidence="3" id="KW-1185">Reference proteome</keyword>